<evidence type="ECO:0000313" key="2">
    <source>
        <dbReference type="Proteomes" id="UP000317557"/>
    </source>
</evidence>
<protein>
    <submittedName>
        <fullName evidence="1">Phosphoinositide phospholipase C, Ca2+-dependent</fullName>
    </submittedName>
</protein>
<reference evidence="1 2" key="1">
    <citation type="submission" date="2017-05" db="EMBL/GenBank/DDBJ databases">
        <authorList>
            <person name="Varghese N."/>
            <person name="Submissions S."/>
        </authorList>
    </citation>
    <scope>NUCLEOTIDE SEQUENCE [LARGE SCALE GENOMIC DNA]</scope>
    <source>
        <strain evidence="1 2">DSM 21985</strain>
    </source>
</reference>
<dbReference type="AlphaFoldDB" id="A0A521CQZ3"/>
<dbReference type="OrthoDB" id="195526at2"/>
<dbReference type="GO" id="GO:0008081">
    <property type="term" value="F:phosphoric diester hydrolase activity"/>
    <property type="evidence" value="ECO:0007669"/>
    <property type="project" value="InterPro"/>
</dbReference>
<accession>A0A521CQZ3</accession>
<sequence>MKYSLLFLIPLLLTFSCDKLKSSKIEPNCENIKADNADQCLRLNQIQVLGTHNSYKLKPSDSLIQKINRETPGWSTGLEYEHRPLSYQLENLGIRKFELDIYADTAGGLFANPKGAQLIGDGEYLGRTEMQKPGFKVIHIQDIDYRSTCLTLVDCLQEIKDWSVQNPKHLPIMIMLEVKQGTPSPRGSFTFTKALDLNEELVKGVDDEIWSVFEKDHAITPDDVRGNYDTLEEAILTNGWPSLEQSRGKVIFALDNTNEVRNLYLAGNEVLQNRAAFVSSYPGESTAGFIKMNDVPEQGEEIKEYVEKGYIIRTRADIPTQEARSGDTTRRDLALQSGAHYISTDYPEASPFDSTYIVRLPGTNNPGRCNPVSAPSSCKNEFITE</sequence>
<organism evidence="1 2">
    <name type="scientific">Gracilimonas mengyeensis</name>
    <dbReference type="NCBI Taxonomy" id="1302730"/>
    <lineage>
        <taxon>Bacteria</taxon>
        <taxon>Pseudomonadati</taxon>
        <taxon>Balneolota</taxon>
        <taxon>Balneolia</taxon>
        <taxon>Balneolales</taxon>
        <taxon>Balneolaceae</taxon>
        <taxon>Gracilimonas</taxon>
    </lineage>
</organism>
<dbReference type="Pfam" id="PF16670">
    <property type="entry name" value="PI-PLC-C1"/>
    <property type="match status" value="1"/>
</dbReference>
<dbReference type="CDD" id="cd08589">
    <property type="entry name" value="PI-PLCc_SaPLC1_like"/>
    <property type="match status" value="1"/>
</dbReference>
<dbReference type="InterPro" id="IPR032075">
    <property type="entry name" value="PI-PLC-C1"/>
</dbReference>
<dbReference type="Proteomes" id="UP000317557">
    <property type="component" value="Unassembled WGS sequence"/>
</dbReference>
<dbReference type="EMBL" id="FXTP01000006">
    <property type="protein sequence ID" value="SMO61828.1"/>
    <property type="molecule type" value="Genomic_DNA"/>
</dbReference>
<proteinExistence type="predicted"/>
<dbReference type="Gene3D" id="3.20.20.190">
    <property type="entry name" value="Phosphatidylinositol (PI) phosphodiesterase"/>
    <property type="match status" value="1"/>
</dbReference>
<dbReference type="GO" id="GO:0006629">
    <property type="term" value="P:lipid metabolic process"/>
    <property type="evidence" value="ECO:0007669"/>
    <property type="project" value="InterPro"/>
</dbReference>
<gene>
    <name evidence="1" type="ORF">SAMN06265219_10681</name>
</gene>
<dbReference type="RefSeq" id="WP_142454110.1">
    <property type="nucleotide sequence ID" value="NZ_FXTP01000006.1"/>
</dbReference>
<dbReference type="InterPro" id="IPR017946">
    <property type="entry name" value="PLC-like_Pdiesterase_TIM-brl"/>
</dbReference>
<name>A0A521CQZ3_9BACT</name>
<evidence type="ECO:0000313" key="1">
    <source>
        <dbReference type="EMBL" id="SMO61828.1"/>
    </source>
</evidence>
<dbReference type="SUPFAM" id="SSF51695">
    <property type="entry name" value="PLC-like phosphodiesterases"/>
    <property type="match status" value="1"/>
</dbReference>
<keyword evidence="2" id="KW-1185">Reference proteome</keyword>
<dbReference type="PROSITE" id="PS51257">
    <property type="entry name" value="PROKAR_LIPOPROTEIN"/>
    <property type="match status" value="1"/>
</dbReference>